<dbReference type="AlphaFoldDB" id="A0A562QG84"/>
<dbReference type="EMBL" id="VLKY01000004">
    <property type="protein sequence ID" value="TWI55739.1"/>
    <property type="molecule type" value="Genomic_DNA"/>
</dbReference>
<proteinExistence type="predicted"/>
<evidence type="ECO:0000313" key="2">
    <source>
        <dbReference type="Proteomes" id="UP000316905"/>
    </source>
</evidence>
<accession>A0A562QG84</accession>
<protein>
    <submittedName>
        <fullName evidence="1">Uncharacterized protein</fullName>
    </submittedName>
</protein>
<gene>
    <name evidence="1" type="ORF">IQ22_01672</name>
</gene>
<comment type="caution">
    <text evidence="1">The sequence shown here is derived from an EMBL/GenBank/DDBJ whole genome shotgun (WGS) entry which is preliminary data.</text>
</comment>
<dbReference type="Proteomes" id="UP000316905">
    <property type="component" value="Unassembled WGS sequence"/>
</dbReference>
<evidence type="ECO:0000313" key="1">
    <source>
        <dbReference type="EMBL" id="TWI55739.1"/>
    </source>
</evidence>
<reference evidence="1 2" key="1">
    <citation type="journal article" date="2015" name="Stand. Genomic Sci.">
        <title>Genomic Encyclopedia of Bacterial and Archaeal Type Strains, Phase III: the genomes of soil and plant-associated and newly described type strains.</title>
        <authorList>
            <person name="Whitman W.B."/>
            <person name="Woyke T."/>
            <person name="Klenk H.P."/>
            <person name="Zhou Y."/>
            <person name="Lilburn T.G."/>
            <person name="Beck B.J."/>
            <person name="De Vos P."/>
            <person name="Vandamme P."/>
            <person name="Eisen J.A."/>
            <person name="Garrity G."/>
            <person name="Hugenholtz P."/>
            <person name="Kyrpides N.C."/>
        </authorList>
    </citation>
    <scope>NUCLEOTIDE SEQUENCE [LARGE SCALE GENOMIC DNA]</scope>
    <source>
        <strain evidence="1 2">CGMCC 1.6858</strain>
    </source>
</reference>
<keyword evidence="2" id="KW-1185">Reference proteome</keyword>
<name>A0A562QG84_9PSED</name>
<organism evidence="1 2">
    <name type="scientific">Pseudomonas duriflava</name>
    <dbReference type="NCBI Taxonomy" id="459528"/>
    <lineage>
        <taxon>Bacteria</taxon>
        <taxon>Pseudomonadati</taxon>
        <taxon>Pseudomonadota</taxon>
        <taxon>Gammaproteobacteria</taxon>
        <taxon>Pseudomonadales</taxon>
        <taxon>Pseudomonadaceae</taxon>
        <taxon>Pseudomonas</taxon>
    </lineage>
</organism>
<sequence>MTFEQIEDLLLRCEKGLSFLHASRDWWRLEEEPPFEAKRLSTLLHLIARICVSETQRQKAEALLHRLMVLCPWPASELQLMASSAQELDEPLPLTSDVPG</sequence>